<dbReference type="CDD" id="cd02440">
    <property type="entry name" value="AdoMet_MTases"/>
    <property type="match status" value="1"/>
</dbReference>
<keyword evidence="2" id="KW-0808">Transferase</keyword>
<dbReference type="SUPFAM" id="SSF53335">
    <property type="entry name" value="S-adenosyl-L-methionine-dependent methyltransferases"/>
    <property type="match status" value="1"/>
</dbReference>
<dbReference type="PANTHER" id="PTHR43591:SF24">
    <property type="entry name" value="2-METHOXY-6-POLYPRENYL-1,4-BENZOQUINOL METHYLASE, MITOCHONDRIAL"/>
    <property type="match status" value="1"/>
</dbReference>
<dbReference type="Pfam" id="PF08241">
    <property type="entry name" value="Methyltransf_11"/>
    <property type="match status" value="1"/>
</dbReference>
<dbReference type="AlphaFoldDB" id="A0A154IEK0"/>
<dbReference type="EMBL" id="LVYU01000114">
    <property type="protein sequence ID" value="KZA98527.1"/>
    <property type="molecule type" value="Genomic_DNA"/>
</dbReference>
<reference evidence="2" key="1">
    <citation type="submission" date="2016-03" db="EMBL/GenBank/DDBJ databases">
        <title>Microsymbionts genomes from the relict species Vavilovia formosa.</title>
        <authorList>
            <person name="Chirak E."/>
            <person name="Kimeklis A."/>
            <person name="Kopat V."/>
            <person name="Andronov E."/>
        </authorList>
    </citation>
    <scope>NUCLEOTIDE SEQUENCE [LARGE SCALE GENOMIC DNA]</scope>
    <source>
        <strain evidence="2">Vaf12</strain>
    </source>
</reference>
<dbReference type="PANTHER" id="PTHR43591">
    <property type="entry name" value="METHYLTRANSFERASE"/>
    <property type="match status" value="1"/>
</dbReference>
<evidence type="ECO:0000259" key="1">
    <source>
        <dbReference type="Pfam" id="PF08241"/>
    </source>
</evidence>
<sequence>MPSSFNVESADGYERLMGRWSRKLAPMLIDFAGLADGDRVLDVGCGTGSLAFTLAETPGLQEIAAVDYSPVFVEAATLRNTDPRISIRQADACALPFEDNRFDRAMSLLVLHFVPEAGKAVSEMARVVRPGGVVAAAVWDHYGGMSGMRMMWDTVAMLDEGALPLRRKYCFQPMMRPGEMKESFIAQGLADVEETSLLIRMEYLSFADYWDPIAAGEGPLGKYVAGLDPAKRKAVDAAVRAAYEAGEPDGPRSFASVAWACRGRVPGKS</sequence>
<gene>
    <name evidence="2" type="ORF">A4A59_26985</name>
</gene>
<name>A0A154IEK0_RHILE</name>
<protein>
    <submittedName>
        <fullName evidence="2">SAM-dependent methyltransferase</fullName>
    </submittedName>
</protein>
<dbReference type="Gene3D" id="3.40.50.150">
    <property type="entry name" value="Vaccinia Virus protein VP39"/>
    <property type="match status" value="1"/>
</dbReference>
<keyword evidence="2" id="KW-0489">Methyltransferase</keyword>
<dbReference type="InterPro" id="IPR029063">
    <property type="entry name" value="SAM-dependent_MTases_sf"/>
</dbReference>
<accession>A0A154IEK0</accession>
<dbReference type="RefSeq" id="WP_062943767.1">
    <property type="nucleotide sequence ID" value="NZ_CP171844.1"/>
</dbReference>
<feature type="domain" description="Methyltransferase type 11" evidence="1">
    <location>
        <begin position="41"/>
        <end position="135"/>
    </location>
</feature>
<dbReference type="InterPro" id="IPR013216">
    <property type="entry name" value="Methyltransf_11"/>
</dbReference>
<evidence type="ECO:0000313" key="2">
    <source>
        <dbReference type="EMBL" id="KZA98527.1"/>
    </source>
</evidence>
<dbReference type="GO" id="GO:0008757">
    <property type="term" value="F:S-adenosylmethionine-dependent methyltransferase activity"/>
    <property type="evidence" value="ECO:0007669"/>
    <property type="project" value="InterPro"/>
</dbReference>
<organism evidence="2">
    <name type="scientific">Rhizobium leguminosarum</name>
    <dbReference type="NCBI Taxonomy" id="384"/>
    <lineage>
        <taxon>Bacteria</taxon>
        <taxon>Pseudomonadati</taxon>
        <taxon>Pseudomonadota</taxon>
        <taxon>Alphaproteobacteria</taxon>
        <taxon>Hyphomicrobiales</taxon>
        <taxon>Rhizobiaceae</taxon>
        <taxon>Rhizobium/Agrobacterium group</taxon>
        <taxon>Rhizobium</taxon>
    </lineage>
</organism>
<dbReference type="GO" id="GO:0032259">
    <property type="term" value="P:methylation"/>
    <property type="evidence" value="ECO:0007669"/>
    <property type="project" value="UniProtKB-KW"/>
</dbReference>
<comment type="caution">
    <text evidence="2">The sequence shown here is derived from an EMBL/GenBank/DDBJ whole genome shotgun (WGS) entry which is preliminary data.</text>
</comment>
<proteinExistence type="predicted"/>